<evidence type="ECO:0000313" key="2">
    <source>
        <dbReference type="Proteomes" id="UP000831775"/>
    </source>
</evidence>
<dbReference type="RefSeq" id="WP_244685971.1">
    <property type="nucleotide sequence ID" value="NZ_CP095043.1"/>
</dbReference>
<proteinExistence type="predicted"/>
<reference evidence="1 2" key="1">
    <citation type="submission" date="2022-04" db="EMBL/GenBank/DDBJ databases">
        <title>Leucobacter sp. isolated from rhizosphere of onion.</title>
        <authorList>
            <person name="Won M."/>
            <person name="Lee C.-M."/>
            <person name="Woen H.-Y."/>
            <person name="Kwon S.-W."/>
        </authorList>
    </citation>
    <scope>NUCLEOTIDE SEQUENCE [LARGE SCALE GENOMIC DNA]</scope>
    <source>
        <strain evidence="1 2">H25R-14</strain>
    </source>
</reference>
<accession>A0ABY4FW38</accession>
<evidence type="ECO:0008006" key="3">
    <source>
        <dbReference type="Google" id="ProtNLM"/>
    </source>
</evidence>
<evidence type="ECO:0000313" key="1">
    <source>
        <dbReference type="EMBL" id="UOQ60384.1"/>
    </source>
</evidence>
<gene>
    <name evidence="1" type="ORF">MUN76_15350</name>
</gene>
<dbReference type="EMBL" id="CP095043">
    <property type="protein sequence ID" value="UOQ60384.1"/>
    <property type="molecule type" value="Genomic_DNA"/>
</dbReference>
<organism evidence="1 2">
    <name type="scientific">Leucobacter rhizosphaerae</name>
    <dbReference type="NCBI Taxonomy" id="2932245"/>
    <lineage>
        <taxon>Bacteria</taxon>
        <taxon>Bacillati</taxon>
        <taxon>Actinomycetota</taxon>
        <taxon>Actinomycetes</taxon>
        <taxon>Micrococcales</taxon>
        <taxon>Microbacteriaceae</taxon>
        <taxon>Leucobacter</taxon>
    </lineage>
</organism>
<keyword evidence="2" id="KW-1185">Reference proteome</keyword>
<name>A0ABY4FW38_9MICO</name>
<dbReference type="Proteomes" id="UP000831775">
    <property type="component" value="Chromosome"/>
</dbReference>
<protein>
    <recommendedName>
        <fullName evidence="3">DUF3168 domain-containing protein</fullName>
    </recommendedName>
</protein>
<sequence length="129" mass="14442">MTIRKVRDAVLLSLGADLPGSVFKSYSASSGDSYAVVWITKSRMDRSRYSAMQNRDVFTVTIHSVGADEDSCLWVQERVDRLTNRTLAVSGRRVWPVEYVTGRPPDLDDDGPNPLWFSVSQFDIISDPA</sequence>